<name>A0A7W8VDS5_9ACTN</name>
<dbReference type="Gene3D" id="3.40.50.2300">
    <property type="match status" value="1"/>
</dbReference>
<evidence type="ECO:0000313" key="7">
    <source>
        <dbReference type="Proteomes" id="UP000572635"/>
    </source>
</evidence>
<dbReference type="InterPro" id="IPR025669">
    <property type="entry name" value="AAA_dom"/>
</dbReference>
<feature type="compositionally biased region" description="Basic and acidic residues" evidence="3">
    <location>
        <begin position="421"/>
        <end position="431"/>
    </location>
</feature>
<dbReference type="GO" id="GO:0009898">
    <property type="term" value="C:cytoplasmic side of plasma membrane"/>
    <property type="evidence" value="ECO:0007669"/>
    <property type="project" value="TreeGrafter"/>
</dbReference>
<keyword evidence="4" id="KW-0812">Transmembrane</keyword>
<sequence>MSHKIMIGVPTADLETSLMVRFDELSGCEIVSVHRAYAELSETLRSIPDLDVLVLHEDLGPLPAVELIRDVTRNHPQLAVLLMVDEPDPEVFSRAMEAGARGVLPHDSTIGDLDTRVTQAAEWSQTLRRHFEEASANVPASGRRGSILTFTGAKGGIGTTTLVVQLARAAAQAGRSICLVDLDLQKGDIPGYLDLNHRRSIVDLVQAADSISASMLSETLYVHPEGMHVLLAPREGERGEEVTELAARQILASLSSRYELVIVDCGSHMNEATAMACELAHTSVVTVTPDLPALRAAQRLIAMWERLQIREKKNVQTLLTRHSKKNEIQPDFARKLLGVSMLQTPIPSLFRSLEEASNTGDPRRITDENLLKPYSKVAGELGVLAPPPEPDLARFSPPPSGADPAVPSLPPKKQKKSLFGRGDKSGAPKKEKKDKKKAASDKGAQFIEFAALTPLLLLAALAVWQVLLFGITSMYAGHAANEAARQAAVTPNDLGKITGEAAKRVSAPWDSTDTFHVDIEHRPDGTSYAKATLAMPVVLPNATSPWDVTGRARIIYEK</sequence>
<dbReference type="AlphaFoldDB" id="A0A7W8VDS5"/>
<feature type="domain" description="AAA" evidence="5">
    <location>
        <begin position="147"/>
        <end position="316"/>
    </location>
</feature>
<evidence type="ECO:0000256" key="4">
    <source>
        <dbReference type="SAM" id="Phobius"/>
    </source>
</evidence>
<dbReference type="InterPro" id="IPR011006">
    <property type="entry name" value="CheY-like_superfamily"/>
</dbReference>
<dbReference type="GO" id="GO:0016887">
    <property type="term" value="F:ATP hydrolysis activity"/>
    <property type="evidence" value="ECO:0007669"/>
    <property type="project" value="TreeGrafter"/>
</dbReference>
<dbReference type="InterPro" id="IPR027417">
    <property type="entry name" value="P-loop_NTPase"/>
</dbReference>
<feature type="compositionally biased region" description="Pro residues" evidence="3">
    <location>
        <begin position="387"/>
        <end position="401"/>
    </location>
</feature>
<dbReference type="GO" id="GO:0005524">
    <property type="term" value="F:ATP binding"/>
    <property type="evidence" value="ECO:0007669"/>
    <property type="project" value="UniProtKB-KW"/>
</dbReference>
<dbReference type="SUPFAM" id="SSF52172">
    <property type="entry name" value="CheY-like"/>
    <property type="match status" value="1"/>
</dbReference>
<evidence type="ECO:0000256" key="2">
    <source>
        <dbReference type="ARBA" id="ARBA00022840"/>
    </source>
</evidence>
<reference evidence="6 7" key="1">
    <citation type="submission" date="2020-08" db="EMBL/GenBank/DDBJ databases">
        <title>Sequencing the genomes of 1000 actinobacteria strains.</title>
        <authorList>
            <person name="Klenk H.-P."/>
        </authorList>
    </citation>
    <scope>NUCLEOTIDE SEQUENCE [LARGE SCALE GENOMIC DNA]</scope>
    <source>
        <strain evidence="6 7">DSM 44551</strain>
    </source>
</reference>
<keyword evidence="4" id="KW-1133">Transmembrane helix</keyword>
<dbReference type="Gene3D" id="3.40.50.300">
    <property type="entry name" value="P-loop containing nucleotide triphosphate hydrolases"/>
    <property type="match status" value="1"/>
</dbReference>
<keyword evidence="2" id="KW-0067">ATP-binding</keyword>
<feature type="region of interest" description="Disordered" evidence="3">
    <location>
        <begin position="387"/>
        <end position="438"/>
    </location>
</feature>
<dbReference type="SUPFAM" id="SSF52540">
    <property type="entry name" value="P-loop containing nucleoside triphosphate hydrolases"/>
    <property type="match status" value="1"/>
</dbReference>
<keyword evidence="1" id="KW-0547">Nucleotide-binding</keyword>
<evidence type="ECO:0000259" key="5">
    <source>
        <dbReference type="Pfam" id="PF13614"/>
    </source>
</evidence>
<dbReference type="PANTHER" id="PTHR43384">
    <property type="entry name" value="SEPTUM SITE-DETERMINING PROTEIN MIND HOMOLOG, CHLOROPLASTIC-RELATED"/>
    <property type="match status" value="1"/>
</dbReference>
<dbReference type="Proteomes" id="UP000572635">
    <property type="component" value="Unassembled WGS sequence"/>
</dbReference>
<keyword evidence="7" id="KW-1185">Reference proteome</keyword>
<dbReference type="GO" id="GO:0051782">
    <property type="term" value="P:negative regulation of cell division"/>
    <property type="evidence" value="ECO:0007669"/>
    <property type="project" value="TreeGrafter"/>
</dbReference>
<dbReference type="PANTHER" id="PTHR43384:SF6">
    <property type="entry name" value="SEPTUM SITE-DETERMINING PROTEIN MIND HOMOLOG, CHLOROPLASTIC"/>
    <property type="match status" value="1"/>
</dbReference>
<evidence type="ECO:0000256" key="1">
    <source>
        <dbReference type="ARBA" id="ARBA00022741"/>
    </source>
</evidence>
<feature type="transmembrane region" description="Helical" evidence="4">
    <location>
        <begin position="455"/>
        <end position="476"/>
    </location>
</feature>
<comment type="caution">
    <text evidence="6">The sequence shown here is derived from an EMBL/GenBank/DDBJ whole genome shotgun (WGS) entry which is preliminary data.</text>
</comment>
<dbReference type="InterPro" id="IPR050625">
    <property type="entry name" value="ParA/MinD_ATPase"/>
</dbReference>
<evidence type="ECO:0000256" key="3">
    <source>
        <dbReference type="SAM" id="MobiDB-lite"/>
    </source>
</evidence>
<dbReference type="RefSeq" id="WP_184391904.1">
    <property type="nucleotide sequence ID" value="NZ_BAAAJD010000042.1"/>
</dbReference>
<proteinExistence type="predicted"/>
<organism evidence="6 7">
    <name type="scientific">Nocardiopsis composta</name>
    <dbReference type="NCBI Taxonomy" id="157465"/>
    <lineage>
        <taxon>Bacteria</taxon>
        <taxon>Bacillati</taxon>
        <taxon>Actinomycetota</taxon>
        <taxon>Actinomycetes</taxon>
        <taxon>Streptosporangiales</taxon>
        <taxon>Nocardiopsidaceae</taxon>
        <taxon>Nocardiopsis</taxon>
    </lineage>
</organism>
<protein>
    <submittedName>
        <fullName evidence="6">Pilus assembly protein CpaE</fullName>
    </submittedName>
</protein>
<dbReference type="GO" id="GO:0005829">
    <property type="term" value="C:cytosol"/>
    <property type="evidence" value="ECO:0007669"/>
    <property type="project" value="TreeGrafter"/>
</dbReference>
<dbReference type="Pfam" id="PF13614">
    <property type="entry name" value="AAA_31"/>
    <property type="match status" value="1"/>
</dbReference>
<dbReference type="EMBL" id="JACHDB010000001">
    <property type="protein sequence ID" value="MBB5432323.1"/>
    <property type="molecule type" value="Genomic_DNA"/>
</dbReference>
<accession>A0A7W8VDS5</accession>
<gene>
    <name evidence="6" type="ORF">HDA36_002407</name>
</gene>
<evidence type="ECO:0000313" key="6">
    <source>
        <dbReference type="EMBL" id="MBB5432323.1"/>
    </source>
</evidence>
<keyword evidence="4" id="KW-0472">Membrane</keyword>